<dbReference type="EMBL" id="VTPC01084412">
    <property type="protein sequence ID" value="KAF2887260.1"/>
    <property type="molecule type" value="Genomic_DNA"/>
</dbReference>
<keyword evidence="1" id="KW-0802">TPR repeat</keyword>
<gene>
    <name evidence="3" type="ORF">ILUMI_18913</name>
</gene>
<evidence type="ECO:0008006" key="5">
    <source>
        <dbReference type="Google" id="ProtNLM"/>
    </source>
</evidence>
<dbReference type="Proteomes" id="UP000801492">
    <property type="component" value="Unassembled WGS sequence"/>
</dbReference>
<comment type="caution">
    <text evidence="3">The sequence shown here is derived from an EMBL/GenBank/DDBJ whole genome shotgun (WGS) entry which is preliminary data.</text>
</comment>
<dbReference type="Gene3D" id="1.25.40.10">
    <property type="entry name" value="Tetratricopeptide repeat domain"/>
    <property type="match status" value="1"/>
</dbReference>
<feature type="region of interest" description="Disordered" evidence="2">
    <location>
        <begin position="92"/>
        <end position="111"/>
    </location>
</feature>
<dbReference type="InterPro" id="IPR019734">
    <property type="entry name" value="TPR_rpt"/>
</dbReference>
<dbReference type="SMART" id="SM00028">
    <property type="entry name" value="TPR"/>
    <property type="match status" value="2"/>
</dbReference>
<feature type="compositionally biased region" description="Polar residues" evidence="2">
    <location>
        <begin position="140"/>
        <end position="153"/>
    </location>
</feature>
<feature type="compositionally biased region" description="Polar residues" evidence="2">
    <location>
        <begin position="117"/>
        <end position="127"/>
    </location>
</feature>
<evidence type="ECO:0000256" key="2">
    <source>
        <dbReference type="SAM" id="MobiDB-lite"/>
    </source>
</evidence>
<feature type="region of interest" description="Disordered" evidence="2">
    <location>
        <begin position="117"/>
        <end position="153"/>
    </location>
</feature>
<dbReference type="OrthoDB" id="308440at2759"/>
<evidence type="ECO:0000313" key="4">
    <source>
        <dbReference type="Proteomes" id="UP000801492"/>
    </source>
</evidence>
<reference evidence="3" key="1">
    <citation type="submission" date="2019-08" db="EMBL/GenBank/DDBJ databases">
        <title>The genome of the North American firefly Photinus pyralis.</title>
        <authorList>
            <consortium name="Photinus pyralis genome working group"/>
            <person name="Fallon T.R."/>
            <person name="Sander Lower S.E."/>
            <person name="Weng J.-K."/>
        </authorList>
    </citation>
    <scope>NUCLEOTIDE SEQUENCE</scope>
    <source>
        <strain evidence="3">TRF0915ILg1</strain>
        <tissue evidence="3">Whole body</tissue>
    </source>
</reference>
<proteinExistence type="predicted"/>
<organism evidence="3 4">
    <name type="scientific">Ignelater luminosus</name>
    <name type="common">Cucubano</name>
    <name type="synonym">Pyrophorus luminosus</name>
    <dbReference type="NCBI Taxonomy" id="2038154"/>
    <lineage>
        <taxon>Eukaryota</taxon>
        <taxon>Metazoa</taxon>
        <taxon>Ecdysozoa</taxon>
        <taxon>Arthropoda</taxon>
        <taxon>Hexapoda</taxon>
        <taxon>Insecta</taxon>
        <taxon>Pterygota</taxon>
        <taxon>Neoptera</taxon>
        <taxon>Endopterygota</taxon>
        <taxon>Coleoptera</taxon>
        <taxon>Polyphaga</taxon>
        <taxon>Elateriformia</taxon>
        <taxon>Elateroidea</taxon>
        <taxon>Elateridae</taxon>
        <taxon>Agrypninae</taxon>
        <taxon>Pyrophorini</taxon>
        <taxon>Ignelater</taxon>
    </lineage>
</organism>
<dbReference type="AlphaFoldDB" id="A0A8K0CP60"/>
<accession>A0A8K0CP60</accession>
<evidence type="ECO:0000256" key="1">
    <source>
        <dbReference type="PROSITE-ProRule" id="PRU00339"/>
    </source>
</evidence>
<dbReference type="SUPFAM" id="SSF48452">
    <property type="entry name" value="TPR-like"/>
    <property type="match status" value="1"/>
</dbReference>
<dbReference type="Pfam" id="PF14559">
    <property type="entry name" value="TPR_19"/>
    <property type="match status" value="1"/>
</dbReference>
<dbReference type="InterPro" id="IPR011990">
    <property type="entry name" value="TPR-like_helical_dom_sf"/>
</dbReference>
<sequence length="153" mass="17062">MNSARARNVLDRAIASDPSYTPPVCLLAEQLEQEQSYDEAVALLKRHVEINPSSRVHQMLGDCLVRLQKDDEAFVHYSIALRIDPQNQRALEGMNNIGRSPSSNKLDSSYYMSVGGETSTYASQAPTGSDHEADPDSDTDQWPTNNRELMSFD</sequence>
<evidence type="ECO:0000313" key="3">
    <source>
        <dbReference type="EMBL" id="KAF2887260.1"/>
    </source>
</evidence>
<feature type="repeat" description="TPR" evidence="1">
    <location>
        <begin position="54"/>
        <end position="87"/>
    </location>
</feature>
<keyword evidence="4" id="KW-1185">Reference proteome</keyword>
<dbReference type="PROSITE" id="PS50005">
    <property type="entry name" value="TPR"/>
    <property type="match status" value="1"/>
</dbReference>
<feature type="compositionally biased region" description="Polar residues" evidence="2">
    <location>
        <begin position="97"/>
        <end position="111"/>
    </location>
</feature>
<name>A0A8K0CP60_IGNLU</name>
<protein>
    <recommendedName>
        <fullName evidence="5">Tetratricopeptide repeat protein</fullName>
    </recommendedName>
</protein>